<dbReference type="Proteomes" id="UP000825701">
    <property type="component" value="Chromosome"/>
</dbReference>
<dbReference type="RefSeq" id="WP_261403355.1">
    <property type="nucleotide sequence ID" value="NZ_CP081869.1"/>
</dbReference>
<dbReference type="EMBL" id="CP081869">
    <property type="protein sequence ID" value="QZO00194.1"/>
    <property type="molecule type" value="Genomic_DNA"/>
</dbReference>
<evidence type="ECO:0000256" key="3">
    <source>
        <dbReference type="ARBA" id="ARBA00022989"/>
    </source>
</evidence>
<feature type="transmembrane region" description="Helical" evidence="5">
    <location>
        <begin position="225"/>
        <end position="246"/>
    </location>
</feature>
<evidence type="ECO:0000313" key="6">
    <source>
        <dbReference type="EMBL" id="QZO00194.1"/>
    </source>
</evidence>
<keyword evidence="7" id="KW-1185">Reference proteome</keyword>
<feature type="transmembrane region" description="Helical" evidence="5">
    <location>
        <begin position="258"/>
        <end position="278"/>
    </location>
</feature>
<name>A0A9E6R8V2_9HYPH</name>
<feature type="transmembrane region" description="Helical" evidence="5">
    <location>
        <begin position="57"/>
        <end position="76"/>
    </location>
</feature>
<gene>
    <name evidence="6" type="ORF">K6K41_27345</name>
</gene>
<keyword evidence="3 5" id="KW-1133">Transmembrane helix</keyword>
<evidence type="ECO:0000256" key="1">
    <source>
        <dbReference type="ARBA" id="ARBA00004141"/>
    </source>
</evidence>
<evidence type="ECO:0000313" key="7">
    <source>
        <dbReference type="Proteomes" id="UP000825701"/>
    </source>
</evidence>
<comment type="subcellular location">
    <subcellularLocation>
        <location evidence="5">Cell membrane</location>
        <topology evidence="5">Multi-pass membrane protein</topology>
    </subcellularLocation>
    <subcellularLocation>
        <location evidence="1">Membrane</location>
        <topology evidence="1">Multi-pass membrane protein</topology>
    </subcellularLocation>
</comment>
<dbReference type="KEGG" id="cmet:K6K41_27345"/>
<protein>
    <recommendedName>
        <fullName evidence="5">Probable membrane transporter protein</fullName>
    </recommendedName>
</protein>
<dbReference type="PANTHER" id="PTHR43483">
    <property type="entry name" value="MEMBRANE TRANSPORTER PROTEIN HI_0806-RELATED"/>
    <property type="match status" value="1"/>
</dbReference>
<proteinExistence type="inferred from homology"/>
<evidence type="ECO:0000256" key="2">
    <source>
        <dbReference type="ARBA" id="ARBA00022692"/>
    </source>
</evidence>
<feature type="transmembrane region" description="Helical" evidence="5">
    <location>
        <begin position="153"/>
        <end position="177"/>
    </location>
</feature>
<accession>A0A9E6R8V2</accession>
<feature type="transmembrane region" description="Helical" evidence="5">
    <location>
        <begin position="12"/>
        <end position="45"/>
    </location>
</feature>
<sequence length="279" mass="28302">MEAFASLPVGELLSLAAGLLAAGVVTGVLAGLFGVGGGAVIVPVLAELFAHLHMAKGLEMQLAVGTSLAIIIPTSLRSFQAHRARGAVDMSVLKAWAPGVVLGCVVGAAAASLFRSEWLKAVFAVFALSMSARLIFAKASWTIADTLPGRLGMAAYGLFIGLVSALMGIGGGTYGSLIMTLHNRPIHQAIATSAGLGAIIAVPGALAFVVAGWPHMAELPPLSLGFVSLIGVALMAPVSTLVAPIGVRLAHGLTKRKLEVGFGLFLAAVAAHFTLSLLL</sequence>
<keyword evidence="4 5" id="KW-0472">Membrane</keyword>
<organism evidence="6 7">
    <name type="scientific">Chenggangzhangella methanolivorans</name>
    <dbReference type="NCBI Taxonomy" id="1437009"/>
    <lineage>
        <taxon>Bacteria</taxon>
        <taxon>Pseudomonadati</taxon>
        <taxon>Pseudomonadota</taxon>
        <taxon>Alphaproteobacteria</taxon>
        <taxon>Hyphomicrobiales</taxon>
        <taxon>Methylopilaceae</taxon>
        <taxon>Chenggangzhangella</taxon>
    </lineage>
</organism>
<dbReference type="InterPro" id="IPR002781">
    <property type="entry name" value="TM_pro_TauE-like"/>
</dbReference>
<comment type="similarity">
    <text evidence="5">Belongs to the 4-toluene sulfonate uptake permease (TSUP) (TC 2.A.102) family.</text>
</comment>
<feature type="transmembrane region" description="Helical" evidence="5">
    <location>
        <begin position="96"/>
        <end position="114"/>
    </location>
</feature>
<feature type="transmembrane region" description="Helical" evidence="5">
    <location>
        <begin position="189"/>
        <end position="213"/>
    </location>
</feature>
<dbReference type="Pfam" id="PF01925">
    <property type="entry name" value="TauE"/>
    <property type="match status" value="1"/>
</dbReference>
<dbReference type="GO" id="GO:0005886">
    <property type="term" value="C:plasma membrane"/>
    <property type="evidence" value="ECO:0007669"/>
    <property type="project" value="UniProtKB-SubCell"/>
</dbReference>
<dbReference type="PANTHER" id="PTHR43483:SF3">
    <property type="entry name" value="MEMBRANE TRANSPORTER PROTEIN HI_0806-RELATED"/>
    <property type="match status" value="1"/>
</dbReference>
<dbReference type="AlphaFoldDB" id="A0A9E6R8V2"/>
<reference evidence="6" key="1">
    <citation type="submission" date="2021-08" db="EMBL/GenBank/DDBJ databases">
        <authorList>
            <person name="Zhang H."/>
            <person name="Xu M."/>
            <person name="Yu Z."/>
            <person name="Yang L."/>
            <person name="Cai Y."/>
        </authorList>
    </citation>
    <scope>NUCLEOTIDE SEQUENCE</scope>
    <source>
        <strain evidence="6">CHL1</strain>
    </source>
</reference>
<evidence type="ECO:0000256" key="4">
    <source>
        <dbReference type="ARBA" id="ARBA00023136"/>
    </source>
</evidence>
<keyword evidence="2 5" id="KW-0812">Transmembrane</keyword>
<evidence type="ECO:0000256" key="5">
    <source>
        <dbReference type="RuleBase" id="RU363041"/>
    </source>
</evidence>
<keyword evidence="5" id="KW-1003">Cell membrane</keyword>